<dbReference type="GO" id="GO:0016301">
    <property type="term" value="F:kinase activity"/>
    <property type="evidence" value="ECO:0007669"/>
    <property type="project" value="UniProtKB-KW"/>
</dbReference>
<accession>A0ABY4VFA6</accession>
<dbReference type="RefSeq" id="WP_252085150.1">
    <property type="nucleotide sequence ID" value="NZ_CP092418.1"/>
</dbReference>
<keyword evidence="1" id="KW-0808">Transferase</keyword>
<organism evidence="1 2">
    <name type="scientific">Microbulbifer variabilis</name>
    <dbReference type="NCBI Taxonomy" id="266805"/>
    <lineage>
        <taxon>Bacteria</taxon>
        <taxon>Pseudomonadati</taxon>
        <taxon>Pseudomonadota</taxon>
        <taxon>Gammaproteobacteria</taxon>
        <taxon>Cellvibrionales</taxon>
        <taxon>Microbulbiferaceae</taxon>
        <taxon>Microbulbifer</taxon>
    </lineage>
</organism>
<dbReference type="InterPro" id="IPR027417">
    <property type="entry name" value="P-loop_NTPase"/>
</dbReference>
<evidence type="ECO:0000313" key="1">
    <source>
        <dbReference type="EMBL" id="USD22797.1"/>
    </source>
</evidence>
<gene>
    <name evidence="1" type="ORF">MJO52_06570</name>
</gene>
<keyword evidence="2" id="KW-1185">Reference proteome</keyword>
<proteinExistence type="predicted"/>
<dbReference type="PANTHER" id="PTHR37816:SF3">
    <property type="entry name" value="MODULATES DNA TOPOLOGY"/>
    <property type="match status" value="1"/>
</dbReference>
<sequence length="200" mass="22822">MLLIYQTRQEAGFLFLPLGVALDEGAGMKKIAIFGKPANGKSTLGKKLASVTGIKLYALDSILYQQSGQEVDLHSYEETHWSILASEEWIIEGFGPISSLDSFNMRLDEADTLIYIDLPYFVTYWLVTKRLFTGMFKKPEGWPKGSSILKGTLESYKILKFCPKFWNDRFLQRLKKLSANKKLYVIRSISELNSFVEKNV</sequence>
<name>A0ABY4VFA6_9GAMM</name>
<keyword evidence="1" id="KW-0418">Kinase</keyword>
<dbReference type="EMBL" id="CP092418">
    <property type="protein sequence ID" value="USD22797.1"/>
    <property type="molecule type" value="Genomic_DNA"/>
</dbReference>
<dbReference type="Gene3D" id="3.40.50.300">
    <property type="entry name" value="P-loop containing nucleotide triphosphate hydrolases"/>
    <property type="match status" value="1"/>
</dbReference>
<dbReference type="PANTHER" id="PTHR37816">
    <property type="entry name" value="YALI0E33011P"/>
    <property type="match status" value="1"/>
</dbReference>
<dbReference type="InterPro" id="IPR052922">
    <property type="entry name" value="Cytidylate_Kinase-2"/>
</dbReference>
<protein>
    <submittedName>
        <fullName evidence="1">Adenylate kinase</fullName>
    </submittedName>
</protein>
<reference evidence="1" key="1">
    <citation type="submission" date="2022-02" db="EMBL/GenBank/DDBJ databases">
        <title>Coral-associated bacteria.</title>
        <authorList>
            <person name="Tang K."/>
            <person name="Wang X."/>
        </authorList>
    </citation>
    <scope>NUCLEOTIDE SEQUENCE</scope>
    <source>
        <strain evidence="1">SCSIO 43006</strain>
    </source>
</reference>
<dbReference type="SUPFAM" id="SSF52540">
    <property type="entry name" value="P-loop containing nucleoside triphosphate hydrolases"/>
    <property type="match status" value="1"/>
</dbReference>
<dbReference type="Proteomes" id="UP001055658">
    <property type="component" value="Chromosome"/>
</dbReference>
<evidence type="ECO:0000313" key="2">
    <source>
        <dbReference type="Proteomes" id="UP001055658"/>
    </source>
</evidence>